<dbReference type="PANTHER" id="PTHR32552">
    <property type="entry name" value="FERRICHROME IRON RECEPTOR-RELATED"/>
    <property type="match status" value="1"/>
</dbReference>
<evidence type="ECO:0000259" key="17">
    <source>
        <dbReference type="Pfam" id="PF07715"/>
    </source>
</evidence>
<evidence type="ECO:0000256" key="5">
    <source>
        <dbReference type="ARBA" id="ARBA00022496"/>
    </source>
</evidence>
<dbReference type="CDD" id="cd01347">
    <property type="entry name" value="ligand_gated_channel"/>
    <property type="match status" value="1"/>
</dbReference>
<sequence length="695" mass="77260">MVLTGQTLTTQVFANEDIEVIEVKVAQLSSQNPTRIPLTVKELPQSVSSISREMMDLSGITDINDVMLSVTGVNVTLYDSQRPLYFARGFQITDFQVDGIPTFSGSTNQEYDTSLYQQVEVVRGANGLLSGVGSPSATVNMIRKRPEREFDASLSASIGSWDRRRGVADVSVPLSKDGSVRSRFVVAYQDSDNYLDRYQEDKTAMMGIIEADITRNTTVSVGYQNQDNNPVGTTWGTIPIFAADGTEAKLPVTTSYAPKWTKWQRESSTLFADLKHHFNDYWTLRGALNRTEGDVDNLRVYASGFPDRVTGEGVILRAAAGSSEDTRDSLDLYLTGSYDIFGREHDVMFGTNISRVESTSLSYTSLSNWSYPVTDAWNYDGEAPLPSYSPTGAYRISQTDQFGFYAATRFRVTDSLSLIGGARISNWETGTDNYDTNASYTATTGDYKVTNEVTPYLGVVYELTPAISLYTSYTDIFTPQNYKDKNNNLLSPVLGSNLEAGIKSDLFDGQLLATVAVFNTKQNNYAVRDLTQPDYSLPDGSSAYKGINGTESKGIEMSLSGHLSDGWVINAGYTYVDTTRNENDRIWTNLPEHSVQLSTHYQFTGLLNNLNIGGGFNWQSETIGYGVSHPQEAEGVNYQQDAYMLINLYASWRFNKSWNSTLSITNATDETYWANIDYANYGEPQNISFTVKWQY</sequence>
<evidence type="ECO:0000256" key="10">
    <source>
        <dbReference type="ARBA" id="ARBA00023077"/>
    </source>
</evidence>
<gene>
    <name evidence="18" type="ORF">ENH88_16475</name>
</gene>
<keyword evidence="11 14" id="KW-0472">Membrane</keyword>
<keyword evidence="3 14" id="KW-0813">Transport</keyword>
<dbReference type="AlphaFoldDB" id="A0A7V1GFK1"/>
<dbReference type="InterPro" id="IPR037066">
    <property type="entry name" value="Plug_dom_sf"/>
</dbReference>
<dbReference type="GO" id="GO:0015891">
    <property type="term" value="P:siderophore transport"/>
    <property type="evidence" value="ECO:0007669"/>
    <property type="project" value="InterPro"/>
</dbReference>
<dbReference type="Gene3D" id="2.170.130.10">
    <property type="entry name" value="TonB-dependent receptor, plug domain"/>
    <property type="match status" value="1"/>
</dbReference>
<dbReference type="PANTHER" id="PTHR32552:SF74">
    <property type="entry name" value="HYDROXAMATE SIDEROPHORE RECEPTOR FHUE"/>
    <property type="match status" value="1"/>
</dbReference>
<keyword evidence="6 14" id="KW-0812">Transmembrane</keyword>
<protein>
    <submittedName>
        <fullName evidence="18">TonB-dependent siderophore receptor</fullName>
    </submittedName>
</protein>
<feature type="domain" description="TonB-dependent receptor-like beta-barrel" evidence="16">
    <location>
        <begin position="212"/>
        <end position="666"/>
    </location>
</feature>
<comment type="caution">
    <text evidence="18">The sequence shown here is derived from an EMBL/GenBank/DDBJ whole genome shotgun (WGS) entry which is preliminary data.</text>
</comment>
<dbReference type="Pfam" id="PF00593">
    <property type="entry name" value="TonB_dep_Rec_b-barrel"/>
    <property type="match status" value="1"/>
</dbReference>
<keyword evidence="9" id="KW-0406">Ion transport</keyword>
<keyword evidence="10 15" id="KW-0798">TonB box</keyword>
<feature type="domain" description="TonB-dependent receptor plug" evidence="17">
    <location>
        <begin position="40"/>
        <end position="137"/>
    </location>
</feature>
<evidence type="ECO:0000256" key="6">
    <source>
        <dbReference type="ARBA" id="ARBA00022692"/>
    </source>
</evidence>
<evidence type="ECO:0000256" key="13">
    <source>
        <dbReference type="ARBA" id="ARBA00023237"/>
    </source>
</evidence>
<accession>A0A7V1GFK1</accession>
<dbReference type="FunFam" id="2.170.130.10:FF:000010">
    <property type="entry name" value="Ferripyoverdine receptor"/>
    <property type="match status" value="1"/>
</dbReference>
<proteinExistence type="inferred from homology"/>
<comment type="similarity">
    <text evidence="2 14 15">Belongs to the TonB-dependent receptor family.</text>
</comment>
<evidence type="ECO:0000259" key="16">
    <source>
        <dbReference type="Pfam" id="PF00593"/>
    </source>
</evidence>
<dbReference type="Pfam" id="PF07715">
    <property type="entry name" value="Plug"/>
    <property type="match status" value="1"/>
</dbReference>
<keyword evidence="5" id="KW-0410">Iron transport</keyword>
<organism evidence="18">
    <name type="scientific">Pseudoalteromonas prydzensis</name>
    <dbReference type="NCBI Taxonomy" id="182141"/>
    <lineage>
        <taxon>Bacteria</taxon>
        <taxon>Pseudomonadati</taxon>
        <taxon>Pseudomonadota</taxon>
        <taxon>Gammaproteobacteria</taxon>
        <taxon>Alteromonadales</taxon>
        <taxon>Pseudoalteromonadaceae</taxon>
        <taxon>Pseudoalteromonas</taxon>
    </lineage>
</organism>
<dbReference type="EMBL" id="DRGM01000167">
    <property type="protein sequence ID" value="HEA18005.1"/>
    <property type="molecule type" value="Genomic_DNA"/>
</dbReference>
<dbReference type="GO" id="GO:0009279">
    <property type="term" value="C:cell outer membrane"/>
    <property type="evidence" value="ECO:0007669"/>
    <property type="project" value="UniProtKB-SubCell"/>
</dbReference>
<dbReference type="InterPro" id="IPR012910">
    <property type="entry name" value="Plug_dom"/>
</dbReference>
<evidence type="ECO:0000256" key="11">
    <source>
        <dbReference type="ARBA" id="ARBA00023136"/>
    </source>
</evidence>
<evidence type="ECO:0000256" key="1">
    <source>
        <dbReference type="ARBA" id="ARBA00004571"/>
    </source>
</evidence>
<keyword evidence="13 14" id="KW-0998">Cell outer membrane</keyword>
<evidence type="ECO:0000313" key="18">
    <source>
        <dbReference type="EMBL" id="HEA18005.1"/>
    </source>
</evidence>
<keyword evidence="8" id="KW-0408">Iron</keyword>
<evidence type="ECO:0000256" key="15">
    <source>
        <dbReference type="RuleBase" id="RU003357"/>
    </source>
</evidence>
<dbReference type="Gene3D" id="2.40.170.20">
    <property type="entry name" value="TonB-dependent receptor, beta-barrel domain"/>
    <property type="match status" value="1"/>
</dbReference>
<dbReference type="InterPro" id="IPR039426">
    <property type="entry name" value="TonB-dep_rcpt-like"/>
</dbReference>
<keyword evidence="7" id="KW-0732">Signal</keyword>
<evidence type="ECO:0000256" key="2">
    <source>
        <dbReference type="ARBA" id="ARBA00009810"/>
    </source>
</evidence>
<dbReference type="PROSITE" id="PS52016">
    <property type="entry name" value="TONB_DEPENDENT_REC_3"/>
    <property type="match status" value="1"/>
</dbReference>
<evidence type="ECO:0000256" key="8">
    <source>
        <dbReference type="ARBA" id="ARBA00023004"/>
    </source>
</evidence>
<dbReference type="GO" id="GO:0038023">
    <property type="term" value="F:signaling receptor activity"/>
    <property type="evidence" value="ECO:0007669"/>
    <property type="project" value="InterPro"/>
</dbReference>
<evidence type="ECO:0000256" key="7">
    <source>
        <dbReference type="ARBA" id="ARBA00022729"/>
    </source>
</evidence>
<dbReference type="SUPFAM" id="SSF56935">
    <property type="entry name" value="Porins"/>
    <property type="match status" value="1"/>
</dbReference>
<evidence type="ECO:0000256" key="4">
    <source>
        <dbReference type="ARBA" id="ARBA00022452"/>
    </source>
</evidence>
<dbReference type="Proteomes" id="UP000886188">
    <property type="component" value="Unassembled WGS sequence"/>
</dbReference>
<dbReference type="InterPro" id="IPR000531">
    <property type="entry name" value="Beta-barrel_TonB"/>
</dbReference>
<evidence type="ECO:0000256" key="12">
    <source>
        <dbReference type="ARBA" id="ARBA00023170"/>
    </source>
</evidence>
<reference evidence="18" key="1">
    <citation type="journal article" date="2020" name="mSystems">
        <title>Genome- and Community-Level Interaction Insights into Carbon Utilization and Element Cycling Functions of Hydrothermarchaeota in Hydrothermal Sediment.</title>
        <authorList>
            <person name="Zhou Z."/>
            <person name="Liu Y."/>
            <person name="Xu W."/>
            <person name="Pan J."/>
            <person name="Luo Z.H."/>
            <person name="Li M."/>
        </authorList>
    </citation>
    <scope>NUCLEOTIDE SEQUENCE [LARGE SCALE GENOMIC DNA]</scope>
    <source>
        <strain evidence="18">HyVt-346</strain>
    </source>
</reference>
<comment type="subcellular location">
    <subcellularLocation>
        <location evidence="1 14">Cell outer membrane</location>
        <topology evidence="1 14">Multi-pass membrane protein</topology>
    </subcellularLocation>
</comment>
<dbReference type="NCBIfam" id="TIGR01783">
    <property type="entry name" value="TonB-siderophor"/>
    <property type="match status" value="1"/>
</dbReference>
<keyword evidence="12 18" id="KW-0675">Receptor</keyword>
<keyword evidence="4 14" id="KW-1134">Transmembrane beta strand</keyword>
<dbReference type="InterPro" id="IPR036942">
    <property type="entry name" value="Beta-barrel_TonB_sf"/>
</dbReference>
<evidence type="ECO:0000256" key="9">
    <source>
        <dbReference type="ARBA" id="ARBA00023065"/>
    </source>
</evidence>
<evidence type="ECO:0000256" key="3">
    <source>
        <dbReference type="ARBA" id="ARBA00022448"/>
    </source>
</evidence>
<dbReference type="InterPro" id="IPR010105">
    <property type="entry name" value="TonB_sidphr_rcpt"/>
</dbReference>
<evidence type="ECO:0000256" key="14">
    <source>
        <dbReference type="PROSITE-ProRule" id="PRU01360"/>
    </source>
</evidence>
<dbReference type="GO" id="GO:0015344">
    <property type="term" value="F:siderophore uptake transmembrane transporter activity"/>
    <property type="evidence" value="ECO:0007669"/>
    <property type="project" value="TreeGrafter"/>
</dbReference>
<name>A0A7V1GFK1_9GAMM</name>